<evidence type="ECO:0000313" key="2">
    <source>
        <dbReference type="EMBL" id="MDP9869864.1"/>
    </source>
</evidence>
<dbReference type="Proteomes" id="UP001230426">
    <property type="component" value="Unassembled WGS sequence"/>
</dbReference>
<dbReference type="EMBL" id="JAUSRB010000002">
    <property type="protein sequence ID" value="MDP9869864.1"/>
    <property type="molecule type" value="Genomic_DNA"/>
</dbReference>
<comment type="caution">
    <text evidence="2">The sequence shown here is derived from an EMBL/GenBank/DDBJ whole genome shotgun (WGS) entry which is preliminary data.</text>
</comment>
<gene>
    <name evidence="2" type="ORF">J2S55_009130</name>
</gene>
<evidence type="ECO:0000313" key="3">
    <source>
        <dbReference type="Proteomes" id="UP001230426"/>
    </source>
</evidence>
<dbReference type="SUPFAM" id="SSF46689">
    <property type="entry name" value="Homeodomain-like"/>
    <property type="match status" value="1"/>
</dbReference>
<name>A0ABT9RKP8_9ACTN</name>
<dbReference type="InterPro" id="IPR009057">
    <property type="entry name" value="Homeodomain-like_sf"/>
</dbReference>
<evidence type="ECO:0000256" key="1">
    <source>
        <dbReference type="SAM" id="MobiDB-lite"/>
    </source>
</evidence>
<proteinExistence type="predicted"/>
<organism evidence="2 3">
    <name type="scientific">Streptosporangium brasiliense</name>
    <dbReference type="NCBI Taxonomy" id="47480"/>
    <lineage>
        <taxon>Bacteria</taxon>
        <taxon>Bacillati</taxon>
        <taxon>Actinomycetota</taxon>
        <taxon>Actinomycetes</taxon>
        <taxon>Streptosporangiales</taxon>
        <taxon>Streptosporangiaceae</taxon>
        <taxon>Streptosporangium</taxon>
    </lineage>
</organism>
<reference evidence="2 3" key="1">
    <citation type="submission" date="2023-07" db="EMBL/GenBank/DDBJ databases">
        <title>Sequencing the genomes of 1000 actinobacteria strains.</title>
        <authorList>
            <person name="Klenk H.-P."/>
        </authorList>
    </citation>
    <scope>NUCLEOTIDE SEQUENCE [LARGE SCALE GENOMIC DNA]</scope>
    <source>
        <strain evidence="2 3">DSM 44109</strain>
    </source>
</reference>
<feature type="region of interest" description="Disordered" evidence="1">
    <location>
        <begin position="195"/>
        <end position="218"/>
    </location>
</feature>
<keyword evidence="3" id="KW-1185">Reference proteome</keyword>
<dbReference type="Pfam" id="PF13565">
    <property type="entry name" value="HTH_32"/>
    <property type="match status" value="1"/>
</dbReference>
<accession>A0ABT9RKP8</accession>
<protein>
    <submittedName>
        <fullName evidence="2">Transposase</fullName>
    </submittedName>
</protein>
<sequence>MTHRNSPLSVEGRRRPVERCRSRPISHVATEMGISRATASKWVNRYRQFSALGLVDRPSTPHRQPTATPGDVVVQIETMRRSHKWSAARTAFELSRQEVPVSRRTVSRVLAQLQLNRRRFIDPSGESNREPQQIVARRPGHMVHIDVKKVGRIPDGGGWRPVSRPAATATGLGRAEGPAHGCGERPTITMTEQRDVLSGTRARVEESEDSSSGAPSAE</sequence>